<proteinExistence type="predicted"/>
<dbReference type="AlphaFoldDB" id="A0A0A9B742"/>
<evidence type="ECO:0000256" key="1">
    <source>
        <dbReference type="SAM" id="Phobius"/>
    </source>
</evidence>
<accession>A0A0A9B742</accession>
<feature type="transmembrane region" description="Helical" evidence="1">
    <location>
        <begin position="6"/>
        <end position="30"/>
    </location>
</feature>
<dbReference type="EMBL" id="GBRH01240890">
    <property type="protein sequence ID" value="JAD57005.1"/>
    <property type="molecule type" value="Transcribed_RNA"/>
</dbReference>
<keyword evidence="1" id="KW-0812">Transmembrane</keyword>
<organism evidence="2">
    <name type="scientific">Arundo donax</name>
    <name type="common">Giant reed</name>
    <name type="synonym">Donax arundinaceus</name>
    <dbReference type="NCBI Taxonomy" id="35708"/>
    <lineage>
        <taxon>Eukaryota</taxon>
        <taxon>Viridiplantae</taxon>
        <taxon>Streptophyta</taxon>
        <taxon>Embryophyta</taxon>
        <taxon>Tracheophyta</taxon>
        <taxon>Spermatophyta</taxon>
        <taxon>Magnoliopsida</taxon>
        <taxon>Liliopsida</taxon>
        <taxon>Poales</taxon>
        <taxon>Poaceae</taxon>
        <taxon>PACMAD clade</taxon>
        <taxon>Arundinoideae</taxon>
        <taxon>Arundineae</taxon>
        <taxon>Arundo</taxon>
    </lineage>
</organism>
<evidence type="ECO:0000313" key="2">
    <source>
        <dbReference type="EMBL" id="JAD57005.1"/>
    </source>
</evidence>
<name>A0A0A9B742_ARUDO</name>
<protein>
    <submittedName>
        <fullName evidence="2">Uncharacterized protein</fullName>
    </submittedName>
</protein>
<keyword evidence="1" id="KW-1133">Transmembrane helix</keyword>
<keyword evidence="1" id="KW-0472">Membrane</keyword>
<reference evidence="2" key="1">
    <citation type="submission" date="2014-09" db="EMBL/GenBank/DDBJ databases">
        <authorList>
            <person name="Magalhaes I.L.F."/>
            <person name="Oliveira U."/>
            <person name="Santos F.R."/>
            <person name="Vidigal T.H.D.A."/>
            <person name="Brescovit A.D."/>
            <person name="Santos A.J."/>
        </authorList>
    </citation>
    <scope>NUCLEOTIDE SEQUENCE</scope>
    <source>
        <tissue evidence="2">Shoot tissue taken approximately 20 cm above the soil surface</tissue>
    </source>
</reference>
<reference evidence="2" key="2">
    <citation type="journal article" date="2015" name="Data Brief">
        <title>Shoot transcriptome of the giant reed, Arundo donax.</title>
        <authorList>
            <person name="Barrero R.A."/>
            <person name="Guerrero F.D."/>
            <person name="Moolhuijzen P."/>
            <person name="Goolsby J.A."/>
            <person name="Tidwell J."/>
            <person name="Bellgard S.E."/>
            <person name="Bellgard M.I."/>
        </authorList>
    </citation>
    <scope>NUCLEOTIDE SEQUENCE</scope>
    <source>
        <tissue evidence="2">Shoot tissue taken approximately 20 cm above the soil surface</tissue>
    </source>
</reference>
<sequence length="51" mass="6059">MGWREYVVILSVRKALSNTVLAVVFFPYLLDNYYMLDGIRCRNCLLFSTYM</sequence>